<dbReference type="Gene3D" id="2.60.120.200">
    <property type="match status" value="1"/>
</dbReference>
<evidence type="ECO:0000313" key="4">
    <source>
        <dbReference type="Proteomes" id="UP000800200"/>
    </source>
</evidence>
<reference evidence="3" key="1">
    <citation type="journal article" date="2020" name="Stud. Mycol.">
        <title>101 Dothideomycetes genomes: a test case for predicting lifestyles and emergence of pathogens.</title>
        <authorList>
            <person name="Haridas S."/>
            <person name="Albert R."/>
            <person name="Binder M."/>
            <person name="Bloem J."/>
            <person name="Labutti K."/>
            <person name="Salamov A."/>
            <person name="Andreopoulos B."/>
            <person name="Baker S."/>
            <person name="Barry K."/>
            <person name="Bills G."/>
            <person name="Bluhm B."/>
            <person name="Cannon C."/>
            <person name="Castanera R."/>
            <person name="Culley D."/>
            <person name="Daum C."/>
            <person name="Ezra D."/>
            <person name="Gonzalez J."/>
            <person name="Henrissat B."/>
            <person name="Kuo A."/>
            <person name="Liang C."/>
            <person name="Lipzen A."/>
            <person name="Lutzoni F."/>
            <person name="Magnuson J."/>
            <person name="Mondo S."/>
            <person name="Nolan M."/>
            <person name="Ohm R."/>
            <person name="Pangilinan J."/>
            <person name="Park H.-J."/>
            <person name="Ramirez L."/>
            <person name="Alfaro M."/>
            <person name="Sun H."/>
            <person name="Tritt A."/>
            <person name="Yoshinaga Y."/>
            <person name="Zwiers L.-H."/>
            <person name="Turgeon B."/>
            <person name="Goodwin S."/>
            <person name="Spatafora J."/>
            <person name="Crous P."/>
            <person name="Grigoriev I."/>
        </authorList>
    </citation>
    <scope>NUCLEOTIDE SEQUENCE</scope>
    <source>
        <strain evidence="3">CBS 207.26</strain>
    </source>
</reference>
<dbReference type="AlphaFoldDB" id="A0A6A6ET00"/>
<proteinExistence type="predicted"/>
<sequence length="256" mass="27927">MSRLILSSLILCLVPTLAAPVEPNITAELNPSCAPGGNFDLSRWNLQLPSGKQGHVDTIQPAKLKSCDGYKDKYFFTDSKNGALVMKVPGSTASSGCVTTGNSKHCRTEFREINPSFWSPHNSKNRLKVQLAVPQPDDSGHGTVIGQIHVDDKISTKPVCELFYNKNGDISMGVEQIPKESSLKLTDIGHVDKGETFTYEIRYENNKLSVAINGGEFKTLGTGKLEGDNSYFKVGNYNQGDSPSDVRIYSIDVSHS</sequence>
<evidence type="ECO:0000256" key="1">
    <source>
        <dbReference type="SAM" id="SignalP"/>
    </source>
</evidence>
<feature type="domain" description="Alginate lyase 2" evidence="2">
    <location>
        <begin position="39"/>
        <end position="255"/>
    </location>
</feature>
<name>A0A6A6ET00_9PEZI</name>
<dbReference type="Proteomes" id="UP000800200">
    <property type="component" value="Unassembled WGS sequence"/>
</dbReference>
<gene>
    <name evidence="3" type="ORF">K469DRAFT_649033</name>
</gene>
<keyword evidence="4" id="KW-1185">Reference proteome</keyword>
<accession>A0A6A6ET00</accession>
<dbReference type="OrthoDB" id="77013at2759"/>
<dbReference type="SUPFAM" id="SSF49899">
    <property type="entry name" value="Concanavalin A-like lectins/glucanases"/>
    <property type="match status" value="1"/>
</dbReference>
<dbReference type="EMBL" id="ML994610">
    <property type="protein sequence ID" value="KAF2195277.1"/>
    <property type="molecule type" value="Genomic_DNA"/>
</dbReference>
<evidence type="ECO:0000259" key="2">
    <source>
        <dbReference type="Pfam" id="PF08787"/>
    </source>
</evidence>
<dbReference type="InterPro" id="IPR014895">
    <property type="entry name" value="Alginate_lyase_2"/>
</dbReference>
<keyword evidence="3" id="KW-0456">Lyase</keyword>
<feature type="signal peptide" evidence="1">
    <location>
        <begin position="1"/>
        <end position="18"/>
    </location>
</feature>
<feature type="chain" id="PRO_5025373297" evidence="1">
    <location>
        <begin position="19"/>
        <end position="256"/>
    </location>
</feature>
<protein>
    <submittedName>
        <fullName evidence="3">Polysaccharide lyase family 7 protein</fullName>
    </submittedName>
</protein>
<dbReference type="GO" id="GO:0016829">
    <property type="term" value="F:lyase activity"/>
    <property type="evidence" value="ECO:0007669"/>
    <property type="project" value="UniProtKB-KW"/>
</dbReference>
<dbReference type="InterPro" id="IPR013320">
    <property type="entry name" value="ConA-like_dom_sf"/>
</dbReference>
<evidence type="ECO:0000313" key="3">
    <source>
        <dbReference type="EMBL" id="KAF2195277.1"/>
    </source>
</evidence>
<organism evidence="3 4">
    <name type="scientific">Zopfia rhizophila CBS 207.26</name>
    <dbReference type="NCBI Taxonomy" id="1314779"/>
    <lineage>
        <taxon>Eukaryota</taxon>
        <taxon>Fungi</taxon>
        <taxon>Dikarya</taxon>
        <taxon>Ascomycota</taxon>
        <taxon>Pezizomycotina</taxon>
        <taxon>Dothideomycetes</taxon>
        <taxon>Dothideomycetes incertae sedis</taxon>
        <taxon>Zopfiaceae</taxon>
        <taxon>Zopfia</taxon>
    </lineage>
</organism>
<keyword evidence="1" id="KW-0732">Signal</keyword>
<dbReference type="Pfam" id="PF08787">
    <property type="entry name" value="Alginate_lyase2"/>
    <property type="match status" value="1"/>
</dbReference>